<accession>A0A814Z7Y5</accession>
<evidence type="ECO:0000313" key="2">
    <source>
        <dbReference type="Proteomes" id="UP000663882"/>
    </source>
</evidence>
<dbReference type="InterPro" id="IPR016162">
    <property type="entry name" value="Ald_DH_N"/>
</dbReference>
<dbReference type="SUPFAM" id="SSF53720">
    <property type="entry name" value="ALDH-like"/>
    <property type="match status" value="1"/>
</dbReference>
<protein>
    <submittedName>
        <fullName evidence="1">Uncharacterized protein</fullName>
    </submittedName>
</protein>
<proteinExistence type="predicted"/>
<organism evidence="1 2">
    <name type="scientific">Rotaria sordida</name>
    <dbReference type="NCBI Taxonomy" id="392033"/>
    <lineage>
        <taxon>Eukaryota</taxon>
        <taxon>Metazoa</taxon>
        <taxon>Spiralia</taxon>
        <taxon>Gnathifera</taxon>
        <taxon>Rotifera</taxon>
        <taxon>Eurotatoria</taxon>
        <taxon>Bdelloidea</taxon>
        <taxon>Philodinida</taxon>
        <taxon>Philodinidae</taxon>
        <taxon>Rotaria</taxon>
    </lineage>
</organism>
<dbReference type="GO" id="GO:0016491">
    <property type="term" value="F:oxidoreductase activity"/>
    <property type="evidence" value="ECO:0007669"/>
    <property type="project" value="InterPro"/>
</dbReference>
<reference evidence="1" key="1">
    <citation type="submission" date="2021-02" db="EMBL/GenBank/DDBJ databases">
        <authorList>
            <person name="Nowell W R."/>
        </authorList>
    </citation>
    <scope>NUCLEOTIDE SEQUENCE</scope>
</reference>
<sequence length="83" mass="9456">MNPFSIINLSTDEEICQVEEGTKSDLDKAIEAAEKDFQYDSPWHAGWTDKITGETFPSESGIFITYIRHEPVGIYEQIISWSV</sequence>
<dbReference type="EMBL" id="CAJNOO010002143">
    <property type="protein sequence ID" value="CAF1240414.1"/>
    <property type="molecule type" value="Genomic_DNA"/>
</dbReference>
<dbReference type="Proteomes" id="UP000663882">
    <property type="component" value="Unassembled WGS sequence"/>
</dbReference>
<name>A0A814Z7Y5_9BILA</name>
<dbReference type="InterPro" id="IPR016161">
    <property type="entry name" value="Ald_DH/histidinol_DH"/>
</dbReference>
<dbReference type="AlphaFoldDB" id="A0A814Z7Y5"/>
<dbReference type="Gene3D" id="3.40.605.10">
    <property type="entry name" value="Aldehyde Dehydrogenase, Chain A, domain 1"/>
    <property type="match status" value="1"/>
</dbReference>
<dbReference type="OrthoDB" id="310895at2759"/>
<gene>
    <name evidence="1" type="ORF">RFH988_LOCUS26639</name>
</gene>
<evidence type="ECO:0000313" key="1">
    <source>
        <dbReference type="EMBL" id="CAF1240414.1"/>
    </source>
</evidence>
<comment type="caution">
    <text evidence="1">The sequence shown here is derived from an EMBL/GenBank/DDBJ whole genome shotgun (WGS) entry which is preliminary data.</text>
</comment>
<dbReference type="PANTHER" id="PTHR11699">
    <property type="entry name" value="ALDEHYDE DEHYDROGENASE-RELATED"/>
    <property type="match status" value="1"/>
</dbReference>